<dbReference type="CDD" id="cd15849">
    <property type="entry name" value="SNARE_Sso1"/>
    <property type="match status" value="1"/>
</dbReference>
<evidence type="ECO:0000256" key="4">
    <source>
        <dbReference type="SAM" id="Phobius"/>
    </source>
</evidence>
<dbReference type="InterPro" id="IPR045242">
    <property type="entry name" value="Syntaxin"/>
</dbReference>
<dbReference type="InterPro" id="IPR000727">
    <property type="entry name" value="T_SNARE_dom"/>
</dbReference>
<dbReference type="SUPFAM" id="SSF47661">
    <property type="entry name" value="t-snare proteins"/>
    <property type="match status" value="1"/>
</dbReference>
<dbReference type="GO" id="GO:0006906">
    <property type="term" value="P:vesicle fusion"/>
    <property type="evidence" value="ECO:0007669"/>
    <property type="project" value="TreeGrafter"/>
</dbReference>
<dbReference type="AlphaFoldDB" id="A0AAE0K0U3"/>
<reference evidence="6" key="1">
    <citation type="journal article" date="2023" name="Mol. Phylogenet. Evol.">
        <title>Genome-scale phylogeny and comparative genomics of the fungal order Sordariales.</title>
        <authorList>
            <person name="Hensen N."/>
            <person name="Bonometti L."/>
            <person name="Westerberg I."/>
            <person name="Brannstrom I.O."/>
            <person name="Guillou S."/>
            <person name="Cros-Aarteil S."/>
            <person name="Calhoun S."/>
            <person name="Haridas S."/>
            <person name="Kuo A."/>
            <person name="Mondo S."/>
            <person name="Pangilinan J."/>
            <person name="Riley R."/>
            <person name="LaButti K."/>
            <person name="Andreopoulos B."/>
            <person name="Lipzen A."/>
            <person name="Chen C."/>
            <person name="Yan M."/>
            <person name="Daum C."/>
            <person name="Ng V."/>
            <person name="Clum A."/>
            <person name="Steindorff A."/>
            <person name="Ohm R.A."/>
            <person name="Martin F."/>
            <person name="Silar P."/>
            <person name="Natvig D.O."/>
            <person name="Lalanne C."/>
            <person name="Gautier V."/>
            <person name="Ament-Velasquez S.L."/>
            <person name="Kruys A."/>
            <person name="Hutchinson M.I."/>
            <person name="Powell A.J."/>
            <person name="Barry K."/>
            <person name="Miller A.N."/>
            <person name="Grigoriev I.V."/>
            <person name="Debuchy R."/>
            <person name="Gladieux P."/>
            <person name="Hiltunen Thoren M."/>
            <person name="Johannesson H."/>
        </authorList>
    </citation>
    <scope>NUCLEOTIDE SEQUENCE</scope>
    <source>
        <strain evidence="6">CBS 232.78</strain>
    </source>
</reference>
<feature type="compositionally biased region" description="Polar residues" evidence="3">
    <location>
        <begin position="48"/>
        <end position="60"/>
    </location>
</feature>
<gene>
    <name evidence="6" type="ORF">B0H63DRAFT_81964</name>
</gene>
<evidence type="ECO:0000313" key="6">
    <source>
        <dbReference type="EMBL" id="KAK3367465.1"/>
    </source>
</evidence>
<feature type="coiled-coil region" evidence="2">
    <location>
        <begin position="239"/>
        <end position="318"/>
    </location>
</feature>
<dbReference type="Proteomes" id="UP001285441">
    <property type="component" value="Unassembled WGS sequence"/>
</dbReference>
<dbReference type="PROSITE" id="PS50192">
    <property type="entry name" value="T_SNARE"/>
    <property type="match status" value="1"/>
</dbReference>
<feature type="domain" description="T-SNARE coiled-coil homology" evidence="5">
    <location>
        <begin position="246"/>
        <end position="308"/>
    </location>
</feature>
<dbReference type="GO" id="GO:0006887">
    <property type="term" value="P:exocytosis"/>
    <property type="evidence" value="ECO:0007669"/>
    <property type="project" value="TreeGrafter"/>
</dbReference>
<dbReference type="InterPro" id="IPR006011">
    <property type="entry name" value="Syntaxin_N"/>
</dbReference>
<dbReference type="GO" id="GO:0031201">
    <property type="term" value="C:SNARE complex"/>
    <property type="evidence" value="ECO:0007669"/>
    <property type="project" value="TreeGrafter"/>
</dbReference>
<evidence type="ECO:0000256" key="3">
    <source>
        <dbReference type="SAM" id="MobiDB-lite"/>
    </source>
</evidence>
<comment type="caution">
    <text evidence="6">The sequence shown here is derived from an EMBL/GenBank/DDBJ whole genome shotgun (WGS) entry which is preliminary data.</text>
</comment>
<keyword evidence="4" id="KW-0812">Transmembrane</keyword>
<dbReference type="GO" id="GO:0006886">
    <property type="term" value="P:intracellular protein transport"/>
    <property type="evidence" value="ECO:0007669"/>
    <property type="project" value="TreeGrafter"/>
</dbReference>
<comment type="similarity">
    <text evidence="1">Belongs to the syntaxin family.</text>
</comment>
<dbReference type="Gene3D" id="1.20.58.70">
    <property type="match status" value="1"/>
</dbReference>
<dbReference type="GO" id="GO:0005484">
    <property type="term" value="F:SNAP receptor activity"/>
    <property type="evidence" value="ECO:0007669"/>
    <property type="project" value="TreeGrafter"/>
</dbReference>
<evidence type="ECO:0000256" key="2">
    <source>
        <dbReference type="SAM" id="Coils"/>
    </source>
</evidence>
<reference evidence="6" key="2">
    <citation type="submission" date="2023-06" db="EMBL/GenBank/DDBJ databases">
        <authorList>
            <consortium name="Lawrence Berkeley National Laboratory"/>
            <person name="Haridas S."/>
            <person name="Hensen N."/>
            <person name="Bonometti L."/>
            <person name="Westerberg I."/>
            <person name="Brannstrom I.O."/>
            <person name="Guillou S."/>
            <person name="Cros-Aarteil S."/>
            <person name="Calhoun S."/>
            <person name="Kuo A."/>
            <person name="Mondo S."/>
            <person name="Pangilinan J."/>
            <person name="Riley R."/>
            <person name="LaButti K."/>
            <person name="Andreopoulos B."/>
            <person name="Lipzen A."/>
            <person name="Chen C."/>
            <person name="Yanf M."/>
            <person name="Daum C."/>
            <person name="Ng V."/>
            <person name="Clum A."/>
            <person name="Steindorff A."/>
            <person name="Ohm R."/>
            <person name="Martin F."/>
            <person name="Silar P."/>
            <person name="Natvig D."/>
            <person name="Lalanne C."/>
            <person name="Gautier V."/>
            <person name="Ament-velasquez S.L."/>
            <person name="Kruys A."/>
            <person name="Hutchinson M.I."/>
            <person name="Powell A.J."/>
            <person name="Barry K."/>
            <person name="Miller A.N."/>
            <person name="Grigoriev I.V."/>
            <person name="Debuchy R."/>
            <person name="Gladieux P."/>
            <person name="Thoren M.H."/>
            <person name="Johannesson H."/>
        </authorList>
    </citation>
    <scope>NUCLEOTIDE SEQUENCE</scope>
    <source>
        <strain evidence="6">CBS 232.78</strain>
    </source>
</reference>
<evidence type="ECO:0000256" key="1">
    <source>
        <dbReference type="ARBA" id="ARBA00009063"/>
    </source>
</evidence>
<dbReference type="GO" id="GO:0000149">
    <property type="term" value="F:SNARE binding"/>
    <property type="evidence" value="ECO:0007669"/>
    <property type="project" value="TreeGrafter"/>
</dbReference>
<keyword evidence="4" id="KW-0472">Membrane</keyword>
<feature type="region of interest" description="Disordered" evidence="3">
    <location>
        <begin position="1"/>
        <end position="62"/>
    </location>
</feature>
<keyword evidence="2" id="KW-0175">Coiled coil</keyword>
<dbReference type="Pfam" id="PF05739">
    <property type="entry name" value="SNARE"/>
    <property type="match status" value="1"/>
</dbReference>
<organism evidence="6 7">
    <name type="scientific">Podospora didyma</name>
    <dbReference type="NCBI Taxonomy" id="330526"/>
    <lineage>
        <taxon>Eukaryota</taxon>
        <taxon>Fungi</taxon>
        <taxon>Dikarya</taxon>
        <taxon>Ascomycota</taxon>
        <taxon>Pezizomycotina</taxon>
        <taxon>Sordariomycetes</taxon>
        <taxon>Sordariomycetidae</taxon>
        <taxon>Sordariales</taxon>
        <taxon>Podosporaceae</taxon>
        <taxon>Podospora</taxon>
    </lineage>
</organism>
<keyword evidence="4" id="KW-1133">Transmembrane helix</keyword>
<dbReference type="GO" id="GO:0005886">
    <property type="term" value="C:plasma membrane"/>
    <property type="evidence" value="ECO:0007669"/>
    <property type="project" value="TreeGrafter"/>
</dbReference>
<proteinExistence type="inferred from homology"/>
<feature type="transmembrane region" description="Helical" evidence="4">
    <location>
        <begin position="320"/>
        <end position="343"/>
    </location>
</feature>
<dbReference type="InterPro" id="IPR010989">
    <property type="entry name" value="SNARE"/>
</dbReference>
<protein>
    <submittedName>
        <fullName evidence="6">t-SNARE</fullName>
    </submittedName>
</protein>
<dbReference type="PANTHER" id="PTHR19957">
    <property type="entry name" value="SYNTAXIN"/>
    <property type="match status" value="1"/>
</dbReference>
<name>A0AAE0K0U3_9PEZI</name>
<dbReference type="EMBL" id="JAULSW010000011">
    <property type="protein sequence ID" value="KAK3367465.1"/>
    <property type="molecule type" value="Genomic_DNA"/>
</dbReference>
<keyword evidence="7" id="KW-1185">Reference proteome</keyword>
<dbReference type="Pfam" id="PF00804">
    <property type="entry name" value="Syntaxin"/>
    <property type="match status" value="1"/>
</dbReference>
<evidence type="ECO:0000313" key="7">
    <source>
        <dbReference type="Proteomes" id="UP001285441"/>
    </source>
</evidence>
<evidence type="ECO:0000259" key="5">
    <source>
        <dbReference type="PROSITE" id="PS50192"/>
    </source>
</evidence>
<sequence>MSYRYNGGSNPFDDREAVQDSGYGAPTTGRSPPVGFGASPRPGGAPRYNQSPATNYNQSPAMGRDAYYSGGNVEMRSMQQAPRSEDPNAFLNECRDIQGAIKNVKDRLRRLQMLQTALLNQTDTSSETSARQEVDRESASIMSDYRELTLRVRKVKSSPQARQPGLSRHVGLVDDSLKEAIHDYQAQEQGFSQKVQAGMRRQYLLVKPNASEDEIRAAVEDQSGDAKIFQQALMQGSRLGNANKTLNNVKERHAELKNIEKTLIELLSLMTQLNEMIQEQSVKVEVIAEQAEQASGDLVKANEELEVAVQTAKSTRKKKWICLGICLAIVAVIAIVVGVYIGIQKAANSSTSAPKKRGIYGLADDVVMNTARSVQFAGEPPVARVYAQSKIVVPKGQFDADAVPLARFAGSGPSTRKLINSKRFILPDVGKSGNGAPANQ</sequence>
<dbReference type="GO" id="GO:0048278">
    <property type="term" value="P:vesicle docking"/>
    <property type="evidence" value="ECO:0007669"/>
    <property type="project" value="TreeGrafter"/>
</dbReference>
<dbReference type="PANTHER" id="PTHR19957:SF380">
    <property type="entry name" value="SYNTAXIN FAMILY PROTEIN"/>
    <property type="match status" value="1"/>
</dbReference>
<accession>A0AAE0K0U3</accession>
<dbReference type="SMART" id="SM00397">
    <property type="entry name" value="t_SNARE"/>
    <property type="match status" value="1"/>
</dbReference>
<dbReference type="GO" id="GO:0012505">
    <property type="term" value="C:endomembrane system"/>
    <property type="evidence" value="ECO:0007669"/>
    <property type="project" value="TreeGrafter"/>
</dbReference>